<reference evidence="1 2" key="1">
    <citation type="journal article" date="2023" name="Access Microbiol">
        <title>The genome of a steinernematid-associated Pseudomonas piscis bacterium encodes the biosynthesis of insect toxins.</title>
        <authorList>
            <person name="Awori R.M."/>
            <person name="Hendre P."/>
            <person name="Amugune N.O."/>
        </authorList>
    </citation>
    <scope>NUCLEOTIDE SEQUENCE [LARGE SCALE GENOMIC DNA]</scope>
    <source>
        <strain evidence="1 2">97</strain>
    </source>
</reference>
<sequence>MLDALNTSILLERIELICKMGGSEYLNDSDRQIALFWLGELVKQVKGDLEAQIESH</sequence>
<dbReference type="EMBL" id="CP133647">
    <property type="protein sequence ID" value="WNH03315.1"/>
    <property type="molecule type" value="Genomic_DNA"/>
</dbReference>
<organism evidence="1 2">
    <name type="scientific">Xenorhabdus griffiniae</name>
    <dbReference type="NCBI Taxonomy" id="351672"/>
    <lineage>
        <taxon>Bacteria</taxon>
        <taxon>Pseudomonadati</taxon>
        <taxon>Pseudomonadota</taxon>
        <taxon>Gammaproteobacteria</taxon>
        <taxon>Enterobacterales</taxon>
        <taxon>Morganellaceae</taxon>
        <taxon>Xenorhabdus</taxon>
    </lineage>
</organism>
<dbReference type="GeneID" id="88855161"/>
<keyword evidence="2" id="KW-1185">Reference proteome</keyword>
<gene>
    <name evidence="1" type="ORF">QL112_006350</name>
</gene>
<dbReference type="RefSeq" id="WP_193836456.1">
    <property type="nucleotide sequence ID" value="NZ_CAWPOC010000125.1"/>
</dbReference>
<name>A0ABY9XL88_9GAMM</name>
<proteinExistence type="predicted"/>
<accession>A0ABY9XL88</accession>
<evidence type="ECO:0000313" key="1">
    <source>
        <dbReference type="EMBL" id="WNH03315.1"/>
    </source>
</evidence>
<protein>
    <submittedName>
        <fullName evidence="1">Uncharacterized protein</fullName>
    </submittedName>
</protein>
<evidence type="ECO:0000313" key="2">
    <source>
        <dbReference type="Proteomes" id="UP001300348"/>
    </source>
</evidence>
<dbReference type="Proteomes" id="UP001300348">
    <property type="component" value="Chromosome"/>
</dbReference>